<evidence type="ECO:0000313" key="2">
    <source>
        <dbReference type="Proteomes" id="UP001165120"/>
    </source>
</evidence>
<name>A0A9W6WKN3_CANBO</name>
<reference evidence="1" key="1">
    <citation type="submission" date="2023-04" db="EMBL/GenBank/DDBJ databases">
        <title>Candida boidinii NBRC 10035.</title>
        <authorList>
            <person name="Ichikawa N."/>
            <person name="Sato H."/>
            <person name="Tonouchi N."/>
        </authorList>
    </citation>
    <scope>NUCLEOTIDE SEQUENCE</scope>
    <source>
        <strain evidence="1">NBRC 10035</strain>
    </source>
</reference>
<comment type="caution">
    <text evidence="1">The sequence shown here is derived from an EMBL/GenBank/DDBJ whole genome shotgun (WGS) entry which is preliminary data.</text>
</comment>
<dbReference type="EMBL" id="BSXN01003126">
    <property type="protein sequence ID" value="GME78548.1"/>
    <property type="molecule type" value="Genomic_DNA"/>
</dbReference>
<dbReference type="InterPro" id="IPR035959">
    <property type="entry name" value="RutC-like_sf"/>
</dbReference>
<accession>A0A9W6WKN3</accession>
<gene>
    <name evidence="1" type="ORF">Cboi02_000585800</name>
</gene>
<dbReference type="Gene3D" id="3.30.1330.40">
    <property type="entry name" value="RutC-like"/>
    <property type="match status" value="1"/>
</dbReference>
<dbReference type="Proteomes" id="UP001165120">
    <property type="component" value="Unassembled WGS sequence"/>
</dbReference>
<evidence type="ECO:0000313" key="1">
    <source>
        <dbReference type="EMBL" id="GME78548.1"/>
    </source>
</evidence>
<organism evidence="1 2">
    <name type="scientific">Candida boidinii</name>
    <name type="common">Yeast</name>
    <dbReference type="NCBI Taxonomy" id="5477"/>
    <lineage>
        <taxon>Eukaryota</taxon>
        <taxon>Fungi</taxon>
        <taxon>Dikarya</taxon>
        <taxon>Ascomycota</taxon>
        <taxon>Saccharomycotina</taxon>
        <taxon>Pichiomycetes</taxon>
        <taxon>Pichiales</taxon>
        <taxon>Pichiaceae</taxon>
        <taxon>Ogataea</taxon>
        <taxon>Ogataea/Candida clade</taxon>
    </lineage>
</organism>
<keyword evidence="2" id="KW-1185">Reference proteome</keyword>
<sequence length="160" mass="18006">MFVVNTSSADKNRYLQLLRPNSETLTRAFNSDGYIFASGCNGVKLVPNNNNYINNNNINNNNNNNVTQFLPLDLENQCINAVENMLISLERVNIPSINLIQILIFVKDFNDAEIANEIIKNKLIGKTNAIPSCVVVVFNDKRLKVTIEFVAQFKKVGSRL</sequence>
<dbReference type="SUPFAM" id="SSF55298">
    <property type="entry name" value="YjgF-like"/>
    <property type="match status" value="1"/>
</dbReference>
<protein>
    <submittedName>
        <fullName evidence="1">Unnamed protein product</fullName>
    </submittedName>
</protein>
<dbReference type="AlphaFoldDB" id="A0A9W6WKN3"/>
<proteinExistence type="predicted"/>